<gene>
    <name evidence="6" type="ORF">KX01_467</name>
</gene>
<dbReference type="GO" id="GO:0006457">
    <property type="term" value="P:protein folding"/>
    <property type="evidence" value="ECO:0007669"/>
    <property type="project" value="InterPro"/>
</dbReference>
<sequence>MTEAFKRNESYILNAIGLLGITGISLGAVILQIILHELPCPLCLLQRAGIMAIGIGYMMNMKFGNKSRYYAVSTFACLFTMIFAVRQVLIHIEPGSGFYGDAVFGLHLYTWVVVIAGLAIAWNCLVTLYLDDKYDVPEKSLMTIVGNTIIWLYVLTIALNIVLTFLECGVGQCPDSPINYLLLS</sequence>
<dbReference type="GO" id="GO:0015035">
    <property type="term" value="F:protein-disulfide reductase activity"/>
    <property type="evidence" value="ECO:0007669"/>
    <property type="project" value="InterPro"/>
</dbReference>
<feature type="transmembrane region" description="Helical" evidence="5">
    <location>
        <begin position="142"/>
        <end position="166"/>
    </location>
</feature>
<dbReference type="KEGG" id="frc:KX01_467"/>
<dbReference type="InterPro" id="IPR023380">
    <property type="entry name" value="DsbB-like_sf"/>
</dbReference>
<keyword evidence="2 5" id="KW-0812">Transmembrane</keyword>
<dbReference type="Pfam" id="PF02600">
    <property type="entry name" value="DsbB"/>
    <property type="match status" value="1"/>
</dbReference>
<evidence type="ECO:0000256" key="1">
    <source>
        <dbReference type="ARBA" id="ARBA00004141"/>
    </source>
</evidence>
<evidence type="ECO:0000256" key="4">
    <source>
        <dbReference type="ARBA" id="ARBA00023136"/>
    </source>
</evidence>
<reference evidence="7" key="1">
    <citation type="submission" date="2014-10" db="EMBL/GenBank/DDBJ databases">
        <authorList>
            <person name="Kuske C.R."/>
            <person name="Challacombe J.F."/>
            <person name="Daligault H.E."/>
            <person name="Davenport K.W."/>
            <person name="Johnson S.L."/>
            <person name="Siddaramappa S."/>
            <person name="Petersen J.M."/>
        </authorList>
    </citation>
    <scope>NUCLEOTIDE SEQUENCE [LARGE SCALE GENOMIC DNA]</scope>
    <source>
        <strain evidence="7">CA97-1460</strain>
    </source>
</reference>
<organism evidence="6 7">
    <name type="scientific">Francisella frigiditurris</name>
    <dbReference type="NCBI Taxonomy" id="1542390"/>
    <lineage>
        <taxon>Bacteria</taxon>
        <taxon>Pseudomonadati</taxon>
        <taxon>Pseudomonadota</taxon>
        <taxon>Gammaproteobacteria</taxon>
        <taxon>Thiotrichales</taxon>
        <taxon>Francisellaceae</taxon>
        <taxon>Francisella</taxon>
    </lineage>
</organism>
<evidence type="ECO:0000256" key="3">
    <source>
        <dbReference type="ARBA" id="ARBA00022989"/>
    </source>
</evidence>
<dbReference type="Gene3D" id="1.20.1550.10">
    <property type="entry name" value="DsbB-like"/>
    <property type="match status" value="1"/>
</dbReference>
<dbReference type="AlphaFoldDB" id="A0A1J0KWC3"/>
<dbReference type="SUPFAM" id="SSF158442">
    <property type="entry name" value="DsbB-like"/>
    <property type="match status" value="1"/>
</dbReference>
<feature type="transmembrane region" description="Helical" evidence="5">
    <location>
        <begin position="70"/>
        <end position="89"/>
    </location>
</feature>
<dbReference type="STRING" id="1542390.KX01_467"/>
<dbReference type="OrthoDB" id="3711263at2"/>
<name>A0A1J0KWC3_9GAMM</name>
<evidence type="ECO:0000256" key="2">
    <source>
        <dbReference type="ARBA" id="ARBA00022692"/>
    </source>
</evidence>
<proteinExistence type="predicted"/>
<keyword evidence="3 5" id="KW-1133">Transmembrane helix</keyword>
<keyword evidence="7" id="KW-1185">Reference proteome</keyword>
<dbReference type="GO" id="GO:0016020">
    <property type="term" value="C:membrane"/>
    <property type="evidence" value="ECO:0007669"/>
    <property type="project" value="UniProtKB-SubCell"/>
</dbReference>
<keyword evidence="4 5" id="KW-0472">Membrane</keyword>
<dbReference type="EMBL" id="CP009654">
    <property type="protein sequence ID" value="APC97978.1"/>
    <property type="molecule type" value="Genomic_DNA"/>
</dbReference>
<dbReference type="RefSeq" id="WP_071663453.1">
    <property type="nucleotide sequence ID" value="NZ_CP009654.1"/>
</dbReference>
<feature type="transmembrane region" description="Helical" evidence="5">
    <location>
        <begin position="109"/>
        <end position="130"/>
    </location>
</feature>
<accession>A0A1J0KWC3</accession>
<dbReference type="InterPro" id="IPR003752">
    <property type="entry name" value="DiS_bond_form_DsbB/BdbC"/>
</dbReference>
<comment type="subcellular location">
    <subcellularLocation>
        <location evidence="1">Membrane</location>
        <topology evidence="1">Multi-pass membrane protein</topology>
    </subcellularLocation>
</comment>
<dbReference type="Proteomes" id="UP000182521">
    <property type="component" value="Chromosome"/>
</dbReference>
<protein>
    <submittedName>
        <fullName evidence="6">Disulfide bond formation DsbB family protein</fullName>
    </submittedName>
</protein>
<evidence type="ECO:0000256" key="5">
    <source>
        <dbReference type="SAM" id="Phobius"/>
    </source>
</evidence>
<feature type="transmembrane region" description="Helical" evidence="5">
    <location>
        <begin position="41"/>
        <end position="58"/>
    </location>
</feature>
<evidence type="ECO:0000313" key="6">
    <source>
        <dbReference type="EMBL" id="APC97978.1"/>
    </source>
</evidence>
<evidence type="ECO:0000313" key="7">
    <source>
        <dbReference type="Proteomes" id="UP000182521"/>
    </source>
</evidence>
<feature type="transmembrane region" description="Helical" evidence="5">
    <location>
        <begin position="12"/>
        <end position="35"/>
    </location>
</feature>